<dbReference type="RefSeq" id="WP_147830709.1">
    <property type="nucleotide sequence ID" value="NZ_BPQG01000007.1"/>
</dbReference>
<dbReference type="Proteomes" id="UP001055117">
    <property type="component" value="Unassembled WGS sequence"/>
</dbReference>
<evidence type="ECO:0000313" key="4">
    <source>
        <dbReference type="EMBL" id="GJD42875.1"/>
    </source>
</evidence>
<feature type="chain" id="PRO_5045551006" evidence="2">
    <location>
        <begin position="23"/>
        <end position="325"/>
    </location>
</feature>
<evidence type="ECO:0000256" key="2">
    <source>
        <dbReference type="SAM" id="SignalP"/>
    </source>
</evidence>
<dbReference type="Gene3D" id="2.120.10.30">
    <property type="entry name" value="TolB, C-terminal domain"/>
    <property type="match status" value="1"/>
</dbReference>
<sequence length="325" mass="33718">MPHRRTILAGGLGLLAASTARAAGAVVRVDDPRLDALIDPSAQLRTLFDDGRWCEGPCWAPGLGGLVFSDTKANRIRVLAEDGSAKTLFDPSENGNGNALDAQGRLITCEHRTRRVVRREADGTKTVLADAFGGKRLNSPNDAVVATDGAVWFTDPVFGITQPEEGILAEPEQAARRVYRVTAPGSSAARVEAMTDALDQPNGLAFAPDGRTLYVSESGASLNPEGGRAVMAFAVGPDGRLGPPRTFAAIEAGVPDGLKVDAAGRVYAACGDGIRIFAPDGTALGRIAMPTAAANLAFGGSDGRRLFVAAGHAILAIDLRVAPRG</sequence>
<dbReference type="PANTHER" id="PTHR47572:SF4">
    <property type="entry name" value="LACTONASE DRP35"/>
    <property type="match status" value="1"/>
</dbReference>
<protein>
    <submittedName>
        <fullName evidence="4">Gluconolactonase</fullName>
    </submittedName>
</protein>
<dbReference type="Pfam" id="PF08450">
    <property type="entry name" value="SGL"/>
    <property type="match status" value="1"/>
</dbReference>
<keyword evidence="1" id="KW-0378">Hydrolase</keyword>
<dbReference type="InterPro" id="IPR013658">
    <property type="entry name" value="SGL"/>
</dbReference>
<evidence type="ECO:0000313" key="5">
    <source>
        <dbReference type="Proteomes" id="UP001055117"/>
    </source>
</evidence>
<reference evidence="4 5" key="1">
    <citation type="journal article" date="2021" name="Front. Microbiol.">
        <title>Comprehensive Comparative Genomics and Phenotyping of Methylobacterium Species.</title>
        <authorList>
            <person name="Alessa O."/>
            <person name="Ogura Y."/>
            <person name="Fujitani Y."/>
            <person name="Takami H."/>
            <person name="Hayashi T."/>
            <person name="Sahin N."/>
            <person name="Tani A."/>
        </authorList>
    </citation>
    <scope>NUCLEOTIDE SEQUENCE [LARGE SCALE GENOMIC DNA]</scope>
    <source>
        <strain evidence="4 5">DSM 23679</strain>
    </source>
</reference>
<keyword evidence="5" id="KW-1185">Reference proteome</keyword>
<dbReference type="PANTHER" id="PTHR47572">
    <property type="entry name" value="LIPOPROTEIN-RELATED"/>
    <property type="match status" value="1"/>
</dbReference>
<comment type="caution">
    <text evidence="4">The sequence shown here is derived from an EMBL/GenBank/DDBJ whole genome shotgun (WGS) entry which is preliminary data.</text>
</comment>
<organism evidence="4 5">
    <name type="scientific">Methylobacterium cerastii</name>
    <dbReference type="NCBI Taxonomy" id="932741"/>
    <lineage>
        <taxon>Bacteria</taxon>
        <taxon>Pseudomonadati</taxon>
        <taxon>Pseudomonadota</taxon>
        <taxon>Alphaproteobacteria</taxon>
        <taxon>Hyphomicrobiales</taxon>
        <taxon>Methylobacteriaceae</taxon>
        <taxon>Methylobacterium</taxon>
    </lineage>
</organism>
<dbReference type="EMBL" id="BPQG01000007">
    <property type="protein sequence ID" value="GJD42875.1"/>
    <property type="molecule type" value="Genomic_DNA"/>
</dbReference>
<evidence type="ECO:0000256" key="1">
    <source>
        <dbReference type="ARBA" id="ARBA00022801"/>
    </source>
</evidence>
<feature type="signal peptide" evidence="2">
    <location>
        <begin position="1"/>
        <end position="22"/>
    </location>
</feature>
<accession>A0ABQ4QDG6</accession>
<proteinExistence type="predicted"/>
<name>A0ABQ4QDG6_9HYPH</name>
<dbReference type="InterPro" id="IPR011042">
    <property type="entry name" value="6-blade_b-propeller_TolB-like"/>
</dbReference>
<feature type="domain" description="SMP-30/Gluconolactonase/LRE-like region" evidence="3">
    <location>
        <begin position="53"/>
        <end position="310"/>
    </location>
</feature>
<evidence type="ECO:0000259" key="3">
    <source>
        <dbReference type="Pfam" id="PF08450"/>
    </source>
</evidence>
<dbReference type="PRINTS" id="PR01790">
    <property type="entry name" value="SMP30FAMILY"/>
</dbReference>
<keyword evidence="2" id="KW-0732">Signal</keyword>
<dbReference type="InterPro" id="IPR005511">
    <property type="entry name" value="SMP-30"/>
</dbReference>
<dbReference type="SUPFAM" id="SSF63829">
    <property type="entry name" value="Calcium-dependent phosphotriesterase"/>
    <property type="match status" value="1"/>
</dbReference>
<gene>
    <name evidence="4" type="primary">gnl_1</name>
    <name evidence="4" type="ORF">AFCDBAGC_0717</name>
</gene>
<dbReference type="InterPro" id="IPR051262">
    <property type="entry name" value="SMP-30/CGR1_Lactonase"/>
</dbReference>